<sequence>MGLTANLFVQKRSNATALKQPKEIGHYSRTQDNEFLVNDSSRLAYYYLPDTDLDKRLDLLSGIKKFKECNTDDFDSTTLHGLLSTLIEYEKRKGKKTKVDIITFRGIMRKLISSAFDSPQFNVVNLRVVSFDGQLFIKELKDASATEASSINKNRESMQAKAYYSGYKFETLATLSQPLPLVSRTTLEKRPKRLINNGDQYISLVRTGIGKCKILLGAEVDCIFDFKEDSDDNLKHYAELKCTTMVNTVADAHKFERKLFRTWLQCFLVGINRIIYGFRDEHFLLRSVEEFTTAEVPVILKNNNPQMQTSCVDAIKWYGAFTEWLLSSIPLDNENPTAVKAYRLIFENNHLKLSEIEAGDEEYASIVEGEAVLSNSFKEWRKSLHKQD</sequence>
<dbReference type="PANTHER" id="PTHR12395:SF9">
    <property type="entry name" value="DECAPPING AND EXORIBONUCLEASE PROTEIN"/>
    <property type="match status" value="1"/>
</dbReference>
<dbReference type="Proteomes" id="UP000422736">
    <property type="component" value="Chromosome 7"/>
</dbReference>
<accession>A0ABX6F2V1</accession>
<comment type="function">
    <text evidence="7">Decapping enzyme for NAD-capped RNAs: specifically hydrolyzes the nicotinamide adenine dinucleotide (NAD) cap from a subset of RNAs by removing the entire NAD moiety from the 5'-end of an NAD-capped RNA.</text>
</comment>
<evidence type="ECO:0000256" key="2">
    <source>
        <dbReference type="ARBA" id="ARBA00006562"/>
    </source>
</evidence>
<dbReference type="InterPro" id="IPR013961">
    <property type="entry name" value="RAI1"/>
</dbReference>
<comment type="catalytic activity">
    <reaction evidence="6">
        <text>a 5'-end NAD(+)-phospho-ribonucleoside in mRNA + H2O = a 5'-end phospho-ribonucleoside in mRNA + NAD(+) + H(+)</text>
        <dbReference type="Rhea" id="RHEA:60880"/>
        <dbReference type="Rhea" id="RHEA-COMP:15692"/>
        <dbReference type="Rhea" id="RHEA-COMP:15698"/>
        <dbReference type="ChEBI" id="CHEBI:15377"/>
        <dbReference type="ChEBI" id="CHEBI:15378"/>
        <dbReference type="ChEBI" id="CHEBI:57540"/>
        <dbReference type="ChEBI" id="CHEBI:138282"/>
        <dbReference type="ChEBI" id="CHEBI:144029"/>
    </reaction>
    <physiologicalReaction direction="left-to-right" evidence="6">
        <dbReference type="Rhea" id="RHEA:60881"/>
    </physiologicalReaction>
</comment>
<comment type="similarity">
    <text evidence="2 7">Belongs to the DXO/Dom3Z family.</text>
</comment>
<evidence type="ECO:0000256" key="3">
    <source>
        <dbReference type="ARBA" id="ARBA00022722"/>
    </source>
</evidence>
<dbReference type="InterPro" id="IPR039039">
    <property type="entry name" value="RAI1-like_fam"/>
</dbReference>
<comment type="subcellular location">
    <subcellularLocation>
        <location evidence="7">Nucleus</location>
    </subcellularLocation>
</comment>
<keyword evidence="3 7" id="KW-0540">Nuclease</keyword>
<keyword evidence="7" id="KW-0479">Metal-binding</keyword>
<comment type="catalytic activity">
    <reaction evidence="5">
        <text>a 5'-end triphospho-ribonucleoside in mRNA + H2O = a 5'-end phospho-ribonucleoside in mRNA + diphosphate + H(+)</text>
        <dbReference type="Rhea" id="RHEA:78683"/>
        <dbReference type="Rhea" id="RHEA-COMP:15692"/>
        <dbReference type="Rhea" id="RHEA-COMP:17164"/>
        <dbReference type="ChEBI" id="CHEBI:15377"/>
        <dbReference type="ChEBI" id="CHEBI:15378"/>
        <dbReference type="ChEBI" id="CHEBI:33019"/>
        <dbReference type="ChEBI" id="CHEBI:138282"/>
        <dbReference type="ChEBI" id="CHEBI:167618"/>
    </reaction>
    <physiologicalReaction direction="left-to-right" evidence="5">
        <dbReference type="Rhea" id="RHEA:78684"/>
    </physiologicalReaction>
</comment>
<keyword evidence="7" id="KW-0547">Nucleotide-binding</keyword>
<keyword evidence="7" id="KW-0539">Nucleus</keyword>
<organism evidence="9 10">
    <name type="scientific">Kluyveromyces marxianus</name>
    <name type="common">Yeast</name>
    <name type="synonym">Candida kefyr</name>
    <dbReference type="NCBI Taxonomy" id="4911"/>
    <lineage>
        <taxon>Eukaryota</taxon>
        <taxon>Fungi</taxon>
        <taxon>Dikarya</taxon>
        <taxon>Ascomycota</taxon>
        <taxon>Saccharomycotina</taxon>
        <taxon>Saccharomycetes</taxon>
        <taxon>Saccharomycetales</taxon>
        <taxon>Saccharomycetaceae</taxon>
        <taxon>Kluyveromyces</taxon>
    </lineage>
</organism>
<evidence type="ECO:0000256" key="6">
    <source>
        <dbReference type="ARBA" id="ARBA00048124"/>
    </source>
</evidence>
<evidence type="ECO:0000256" key="5">
    <source>
        <dbReference type="ARBA" id="ARBA00044692"/>
    </source>
</evidence>
<evidence type="ECO:0000256" key="4">
    <source>
        <dbReference type="ARBA" id="ARBA00044676"/>
    </source>
</evidence>
<dbReference type="EMBL" id="CP015061">
    <property type="protein sequence ID" value="QGN18357.1"/>
    <property type="molecule type" value="Genomic_DNA"/>
</dbReference>
<evidence type="ECO:0000313" key="9">
    <source>
        <dbReference type="EMBL" id="QGN18357.1"/>
    </source>
</evidence>
<name>A0ABX6F2V1_KLUMA</name>
<dbReference type="EC" id="3.6.1.-" evidence="7"/>
<keyword evidence="7" id="KW-0694">RNA-binding</keyword>
<evidence type="ECO:0000259" key="8">
    <source>
        <dbReference type="Pfam" id="PF08652"/>
    </source>
</evidence>
<dbReference type="Pfam" id="PF08652">
    <property type="entry name" value="RAI1"/>
    <property type="match status" value="1"/>
</dbReference>
<evidence type="ECO:0000313" key="10">
    <source>
        <dbReference type="Proteomes" id="UP000422736"/>
    </source>
</evidence>
<dbReference type="PANTHER" id="PTHR12395">
    <property type="entry name" value="DOM-3 RELATED"/>
    <property type="match status" value="1"/>
</dbReference>
<proteinExistence type="inferred from homology"/>
<keyword evidence="7" id="KW-0378">Hydrolase</keyword>
<reference evidence="9 10" key="1">
    <citation type="submission" date="2016-03" db="EMBL/GenBank/DDBJ databases">
        <title>How can Kluyveromyces marxianus grow so fast - potential evolutionary course in Saccharomyces Complex revealed by comparative genomics.</title>
        <authorList>
            <person name="Mo W."/>
            <person name="Lu W."/>
            <person name="Yang X."/>
            <person name="Qi J."/>
            <person name="Lv H."/>
        </authorList>
    </citation>
    <scope>NUCLEOTIDE SEQUENCE [LARGE SCALE GENOMIC DNA]</scope>
    <source>
        <strain evidence="9 10">FIM1</strain>
    </source>
</reference>
<gene>
    <name evidence="9" type="primary">RAI1</name>
    <name evidence="9" type="ORF">FIM1_4684</name>
</gene>
<keyword evidence="10" id="KW-1185">Reference proteome</keyword>
<protein>
    <recommendedName>
        <fullName evidence="7">Decapping nuclease</fullName>
        <ecNumber evidence="7">3.6.1.-</ecNumber>
    </recommendedName>
</protein>
<evidence type="ECO:0000256" key="7">
    <source>
        <dbReference type="RuleBase" id="RU367113"/>
    </source>
</evidence>
<feature type="domain" description="RAI1-like" evidence="8">
    <location>
        <begin position="19"/>
        <end position="364"/>
    </location>
</feature>
<comment type="catalytic activity">
    <reaction evidence="4">
        <text>a 5'-end (N(7)-methyl 5'-triphosphoguanosine)-ribonucleoside-ribonucleotide in mRNA + H2O = a (N(7)-methyl 5'-triphosphoguanosine)-nucleoside + a 5'-end phospho-ribonucleoside in mRNA + H(+)</text>
        <dbReference type="Rhea" id="RHEA:66928"/>
        <dbReference type="Rhea" id="RHEA-COMP:15692"/>
        <dbReference type="Rhea" id="RHEA-COMP:17313"/>
        <dbReference type="ChEBI" id="CHEBI:15377"/>
        <dbReference type="ChEBI" id="CHEBI:15378"/>
        <dbReference type="ChEBI" id="CHEBI:138282"/>
        <dbReference type="ChEBI" id="CHEBI:172876"/>
        <dbReference type="ChEBI" id="CHEBI:172877"/>
    </reaction>
    <physiologicalReaction direction="left-to-right" evidence="4">
        <dbReference type="Rhea" id="RHEA:66929"/>
    </physiologicalReaction>
</comment>
<comment type="cofactor">
    <cofactor evidence="1 7">
        <name>a divalent metal cation</name>
        <dbReference type="ChEBI" id="CHEBI:60240"/>
    </cofactor>
</comment>
<evidence type="ECO:0000256" key="1">
    <source>
        <dbReference type="ARBA" id="ARBA00001968"/>
    </source>
</evidence>